<dbReference type="RefSeq" id="WP_368498231.1">
    <property type="nucleotide sequence ID" value="NZ_CP162511.1"/>
</dbReference>
<accession>A0AB39BGX1</accession>
<dbReference type="PANTHER" id="PTHR34106:SF5">
    <property type="entry name" value="GLYCOSIDASE"/>
    <property type="match status" value="1"/>
</dbReference>
<evidence type="ECO:0000256" key="3">
    <source>
        <dbReference type="ARBA" id="ARBA00024356"/>
    </source>
</evidence>
<feature type="compositionally biased region" description="Low complexity" evidence="4">
    <location>
        <begin position="367"/>
        <end position="380"/>
    </location>
</feature>
<evidence type="ECO:0000256" key="1">
    <source>
        <dbReference type="ARBA" id="ARBA00022676"/>
    </source>
</evidence>
<evidence type="ECO:0000256" key="4">
    <source>
        <dbReference type="SAM" id="MobiDB-lite"/>
    </source>
</evidence>
<sequence>MHPISTELLRAAYETATRFDDPLISYITTDQFSAVYPDRPDWAIGPFRRDDSLTFTQPGEWPDPTGIGWKDGFVFNPSLLVEGDTLHLFYRASPRKESMCSRIGHASYTAAGGWVDDPGNPIVYPTRDNEVLSVEDPKIYKRDDGRYVLFYNGIWDFEGTEENERYPSFGHPLEGIGCDIMVAVSDDLVHWEKRGVVVPYEITRLWVKGAVIPRNTKGEAVRIGGEYLMYLSEGCNGVRYVGRSDDLVTWRFEPQEYLDLGEWGGTLFEVACAVTGHDDSGDLVLDFFYQDAEGELAAGQALYSVDAPFTQRELHRGGSLAWGGLAEFGGELYFAQGWDAAEYSRELYFYKATEPSAGDGAGGADGAGTRAASGSGAADA</sequence>
<dbReference type="Gene3D" id="2.115.10.20">
    <property type="entry name" value="Glycosyl hydrolase domain, family 43"/>
    <property type="match status" value="1"/>
</dbReference>
<proteinExistence type="inferred from homology"/>
<dbReference type="EMBL" id="CP162511">
    <property type="protein sequence ID" value="XDI05842.1"/>
    <property type="molecule type" value="Genomic_DNA"/>
</dbReference>
<evidence type="ECO:0000313" key="5">
    <source>
        <dbReference type="EMBL" id="XDI05842.1"/>
    </source>
</evidence>
<evidence type="ECO:0000256" key="2">
    <source>
        <dbReference type="ARBA" id="ARBA00022679"/>
    </source>
</evidence>
<name>A0AB39BGX1_9MICO</name>
<keyword evidence="1" id="KW-0328">Glycosyltransferase</keyword>
<dbReference type="SUPFAM" id="SSF75005">
    <property type="entry name" value="Arabinanase/levansucrase/invertase"/>
    <property type="match status" value="1"/>
</dbReference>
<gene>
    <name evidence="5" type="ORF">ABFY20_01750</name>
</gene>
<dbReference type="PANTHER" id="PTHR34106">
    <property type="entry name" value="GLYCOSIDASE"/>
    <property type="match status" value="1"/>
</dbReference>
<organism evidence="5">
    <name type="scientific">Herbiconiux sp. A18JL235</name>
    <dbReference type="NCBI Taxonomy" id="3152363"/>
    <lineage>
        <taxon>Bacteria</taxon>
        <taxon>Bacillati</taxon>
        <taxon>Actinomycetota</taxon>
        <taxon>Actinomycetes</taxon>
        <taxon>Micrococcales</taxon>
        <taxon>Microbacteriaceae</taxon>
        <taxon>Herbiconiux</taxon>
    </lineage>
</organism>
<comment type="similarity">
    <text evidence="3">Belongs to the glycosyl hydrolase 130 family.</text>
</comment>
<dbReference type="AlphaFoldDB" id="A0AB39BGX1"/>
<reference evidence="5" key="1">
    <citation type="submission" date="2024-05" db="EMBL/GenBank/DDBJ databases">
        <title>Herbiconiux sp. A18JL235.</title>
        <authorList>
            <person name="Zhang G."/>
        </authorList>
    </citation>
    <scope>NUCLEOTIDE SEQUENCE</scope>
    <source>
        <strain evidence="5">A18JL235</strain>
    </source>
</reference>
<dbReference type="InterPro" id="IPR023296">
    <property type="entry name" value="Glyco_hydro_beta-prop_sf"/>
</dbReference>
<dbReference type="GO" id="GO:0016757">
    <property type="term" value="F:glycosyltransferase activity"/>
    <property type="evidence" value="ECO:0007669"/>
    <property type="project" value="UniProtKB-KW"/>
</dbReference>
<evidence type="ECO:0008006" key="6">
    <source>
        <dbReference type="Google" id="ProtNLM"/>
    </source>
</evidence>
<feature type="region of interest" description="Disordered" evidence="4">
    <location>
        <begin position="356"/>
        <end position="380"/>
    </location>
</feature>
<protein>
    <recommendedName>
        <fullName evidence="6">Glycosylase</fullName>
    </recommendedName>
</protein>
<dbReference type="InterPro" id="IPR007184">
    <property type="entry name" value="Mannoside_phosphorylase"/>
</dbReference>
<keyword evidence="2" id="KW-0808">Transferase</keyword>